<evidence type="ECO:0000313" key="2">
    <source>
        <dbReference type="Proteomes" id="UP000313359"/>
    </source>
</evidence>
<reference evidence="1" key="1">
    <citation type="journal article" date="2018" name="Genome Biol. Evol.">
        <title>Genomics and development of Lentinus tigrinus, a white-rot wood-decaying mushroom with dimorphic fruiting bodies.</title>
        <authorList>
            <person name="Wu B."/>
            <person name="Xu Z."/>
            <person name="Knudson A."/>
            <person name="Carlson A."/>
            <person name="Chen N."/>
            <person name="Kovaka S."/>
            <person name="LaButti K."/>
            <person name="Lipzen A."/>
            <person name="Pennachio C."/>
            <person name="Riley R."/>
            <person name="Schakwitz W."/>
            <person name="Umezawa K."/>
            <person name="Ohm R.A."/>
            <person name="Grigoriev I.V."/>
            <person name="Nagy L.G."/>
            <person name="Gibbons J."/>
            <person name="Hibbett D."/>
        </authorList>
    </citation>
    <scope>NUCLEOTIDE SEQUENCE [LARGE SCALE GENOMIC DNA]</scope>
    <source>
        <strain evidence="1">ALCF2SS1-6</strain>
    </source>
</reference>
<dbReference type="OrthoDB" id="2205812at2759"/>
<dbReference type="AlphaFoldDB" id="A0A5C2RWY6"/>
<dbReference type="EMBL" id="ML122295">
    <property type="protein sequence ID" value="RPD55515.1"/>
    <property type="molecule type" value="Genomic_DNA"/>
</dbReference>
<organism evidence="1 2">
    <name type="scientific">Lentinus tigrinus ALCF2SS1-6</name>
    <dbReference type="NCBI Taxonomy" id="1328759"/>
    <lineage>
        <taxon>Eukaryota</taxon>
        <taxon>Fungi</taxon>
        <taxon>Dikarya</taxon>
        <taxon>Basidiomycota</taxon>
        <taxon>Agaricomycotina</taxon>
        <taxon>Agaricomycetes</taxon>
        <taxon>Polyporales</taxon>
        <taxon>Polyporaceae</taxon>
        <taxon>Lentinus</taxon>
    </lineage>
</organism>
<sequence>DFPTNIYVAQEGELVWILDAFFGNSVSQVDVWSVILTKLVTMKKPLMEVLDQWRAGNATVQGKKHVIQMLVGGVTSRMTLTNVQHMPDMIVKRLTKVI</sequence>
<evidence type="ECO:0000313" key="1">
    <source>
        <dbReference type="EMBL" id="RPD55515.1"/>
    </source>
</evidence>
<name>A0A5C2RWY6_9APHY</name>
<dbReference type="STRING" id="1328759.A0A5C2RWY6"/>
<gene>
    <name evidence="1" type="ORF">L227DRAFT_509979</name>
</gene>
<accession>A0A5C2RWY6</accession>
<proteinExistence type="predicted"/>
<protein>
    <submittedName>
        <fullName evidence="1">Uncharacterized protein</fullName>
    </submittedName>
</protein>
<dbReference type="Proteomes" id="UP000313359">
    <property type="component" value="Unassembled WGS sequence"/>
</dbReference>
<keyword evidence="2" id="KW-1185">Reference proteome</keyword>
<feature type="non-terminal residue" evidence="1">
    <location>
        <position position="1"/>
    </location>
</feature>